<comment type="caution">
    <text evidence="1">The sequence shown here is derived from an EMBL/GenBank/DDBJ whole genome shotgun (WGS) entry which is preliminary data.</text>
</comment>
<dbReference type="AlphaFoldDB" id="A0A6V8KK51"/>
<reference evidence="1 2" key="2">
    <citation type="submission" date="2020-03" db="EMBL/GenBank/DDBJ databases">
        <authorList>
            <person name="Ichikawa N."/>
            <person name="Kimura A."/>
            <person name="Kitahashi Y."/>
            <person name="Uohara A."/>
        </authorList>
    </citation>
    <scope>NUCLEOTIDE SEQUENCE [LARGE SCALE GENOMIC DNA]</scope>
    <source>
        <strain evidence="1 2">NBRC 108639</strain>
    </source>
</reference>
<dbReference type="Proteomes" id="UP000482800">
    <property type="component" value="Unassembled WGS sequence"/>
</dbReference>
<dbReference type="EMBL" id="BLPF01000004">
    <property type="protein sequence ID" value="GFJ85513.1"/>
    <property type="molecule type" value="Genomic_DNA"/>
</dbReference>
<accession>A0A6V8KK51</accession>
<proteinExistence type="predicted"/>
<gene>
    <name evidence="1" type="ORF">Phou_096930</name>
</gene>
<protein>
    <submittedName>
        <fullName evidence="1">Uncharacterized protein</fullName>
    </submittedName>
</protein>
<keyword evidence="2" id="KW-1185">Reference proteome</keyword>
<organism evidence="1 2">
    <name type="scientific">Phytohabitans houttuyneae</name>
    <dbReference type="NCBI Taxonomy" id="1076126"/>
    <lineage>
        <taxon>Bacteria</taxon>
        <taxon>Bacillati</taxon>
        <taxon>Actinomycetota</taxon>
        <taxon>Actinomycetes</taxon>
        <taxon>Micromonosporales</taxon>
        <taxon>Micromonosporaceae</taxon>
    </lineage>
</organism>
<evidence type="ECO:0000313" key="2">
    <source>
        <dbReference type="Proteomes" id="UP000482800"/>
    </source>
</evidence>
<evidence type="ECO:0000313" key="1">
    <source>
        <dbReference type="EMBL" id="GFJ85513.1"/>
    </source>
</evidence>
<dbReference type="RefSeq" id="WP_173070622.1">
    <property type="nucleotide sequence ID" value="NZ_BAABGO010000009.1"/>
</dbReference>
<reference evidence="1 2" key="1">
    <citation type="submission" date="2020-03" db="EMBL/GenBank/DDBJ databases">
        <title>Whole genome shotgun sequence of Phytohabitans houttuyneae NBRC 108639.</title>
        <authorList>
            <person name="Komaki H."/>
            <person name="Tamura T."/>
        </authorList>
    </citation>
    <scope>NUCLEOTIDE SEQUENCE [LARGE SCALE GENOMIC DNA]</scope>
    <source>
        <strain evidence="1 2">NBRC 108639</strain>
    </source>
</reference>
<sequence length="102" mass="10995">MVVHTERVAWDGASAIVAALDSAALYPWLHGEVSGLLGVAAGDALRDSFRMLHGPQADRPFVETAKWRARLDEVVRAEPQVAGRISVLVTQVNARIAPIGLR</sequence>
<name>A0A6V8KK51_9ACTN</name>